<proteinExistence type="predicted"/>
<protein>
    <submittedName>
        <fullName evidence="2">Uncharacterized protein</fullName>
    </submittedName>
</protein>
<dbReference type="AlphaFoldDB" id="E4Y4T0"/>
<evidence type="ECO:0000313" key="2">
    <source>
        <dbReference type="EMBL" id="CBY30678.1"/>
    </source>
</evidence>
<dbReference type="Proteomes" id="UP000011014">
    <property type="component" value="Unassembled WGS sequence"/>
</dbReference>
<name>E4Y4T0_OIKDI</name>
<feature type="region of interest" description="Disordered" evidence="1">
    <location>
        <begin position="1"/>
        <end position="26"/>
    </location>
</feature>
<dbReference type="EMBL" id="FN654281">
    <property type="protein sequence ID" value="CBY30678.1"/>
    <property type="molecule type" value="Genomic_DNA"/>
</dbReference>
<organism evidence="2">
    <name type="scientific">Oikopleura dioica</name>
    <name type="common">Tunicate</name>
    <dbReference type="NCBI Taxonomy" id="34765"/>
    <lineage>
        <taxon>Eukaryota</taxon>
        <taxon>Metazoa</taxon>
        <taxon>Chordata</taxon>
        <taxon>Tunicata</taxon>
        <taxon>Appendicularia</taxon>
        <taxon>Copelata</taxon>
        <taxon>Oikopleuridae</taxon>
        <taxon>Oikopleura</taxon>
    </lineage>
</organism>
<feature type="non-terminal residue" evidence="2">
    <location>
        <position position="1"/>
    </location>
</feature>
<gene>
    <name evidence="2" type="ORF">GSOID_T00018559001</name>
</gene>
<evidence type="ECO:0000256" key="1">
    <source>
        <dbReference type="SAM" id="MobiDB-lite"/>
    </source>
</evidence>
<accession>E4Y4T0</accession>
<reference evidence="2" key="1">
    <citation type="journal article" date="2010" name="Science">
        <title>Plasticity of animal genome architecture unmasked by rapid evolution of a pelagic tunicate.</title>
        <authorList>
            <person name="Denoeud F."/>
            <person name="Henriet S."/>
            <person name="Mungpakdee S."/>
            <person name="Aury J.M."/>
            <person name="Da Silva C."/>
            <person name="Brinkmann H."/>
            <person name="Mikhaleva J."/>
            <person name="Olsen L.C."/>
            <person name="Jubin C."/>
            <person name="Canestro C."/>
            <person name="Bouquet J.M."/>
            <person name="Danks G."/>
            <person name="Poulain J."/>
            <person name="Campsteijn C."/>
            <person name="Adamski M."/>
            <person name="Cross I."/>
            <person name="Yadetie F."/>
            <person name="Muffato M."/>
            <person name="Louis A."/>
            <person name="Butcher S."/>
            <person name="Tsagkogeorga G."/>
            <person name="Konrad A."/>
            <person name="Singh S."/>
            <person name="Jensen M.F."/>
            <person name="Cong E.H."/>
            <person name="Eikeseth-Otteraa H."/>
            <person name="Noel B."/>
            <person name="Anthouard V."/>
            <person name="Porcel B.M."/>
            <person name="Kachouri-Lafond R."/>
            <person name="Nishino A."/>
            <person name="Ugolini M."/>
            <person name="Chourrout P."/>
            <person name="Nishida H."/>
            <person name="Aasland R."/>
            <person name="Huzurbazar S."/>
            <person name="Westhof E."/>
            <person name="Delsuc F."/>
            <person name="Lehrach H."/>
            <person name="Reinhardt R."/>
            <person name="Weissenbach J."/>
            <person name="Roy S.W."/>
            <person name="Artiguenave F."/>
            <person name="Postlethwait J.H."/>
            <person name="Manak J.R."/>
            <person name="Thompson E.M."/>
            <person name="Jaillon O."/>
            <person name="Du Pasquier L."/>
            <person name="Boudinot P."/>
            <person name="Liberles D.A."/>
            <person name="Volff J.N."/>
            <person name="Philippe H."/>
            <person name="Lenhard B."/>
            <person name="Roest Crollius H."/>
            <person name="Wincker P."/>
            <person name="Chourrout D."/>
        </authorList>
    </citation>
    <scope>NUCLEOTIDE SEQUENCE [LARGE SCALE GENOMIC DNA]</scope>
</reference>
<sequence length="59" mass="6518">YRSGSFLAEASNKTPHSGESAFPKINPKGQIPALSCNKTNSKIQREFEKGCFSLIFINK</sequence>